<evidence type="ECO:0000313" key="2">
    <source>
        <dbReference type="EMBL" id="KAF5224660.1"/>
    </source>
</evidence>
<dbReference type="AlphaFoldDB" id="A0A7J6YEF4"/>
<protein>
    <submittedName>
        <fullName evidence="2">Uncharacterized protein</fullName>
    </submittedName>
</protein>
<dbReference type="VEuPathDB" id="TriTrypDB:ECC02_002300"/>
<organism evidence="2 3">
    <name type="scientific">Trypanosoma cruzi</name>
    <dbReference type="NCBI Taxonomy" id="5693"/>
    <lineage>
        <taxon>Eukaryota</taxon>
        <taxon>Discoba</taxon>
        <taxon>Euglenozoa</taxon>
        <taxon>Kinetoplastea</taxon>
        <taxon>Metakinetoplastina</taxon>
        <taxon>Trypanosomatida</taxon>
        <taxon>Trypanosomatidae</taxon>
        <taxon>Trypanosoma</taxon>
        <taxon>Schizotrypanum</taxon>
    </lineage>
</organism>
<dbReference type="EMBL" id="JABDHM010000011">
    <property type="protein sequence ID" value="KAF5224660.1"/>
    <property type="molecule type" value="Genomic_DNA"/>
</dbReference>
<dbReference type="Proteomes" id="UP000583944">
    <property type="component" value="Unassembled WGS sequence"/>
</dbReference>
<name>A0A7J6YEF4_TRYCR</name>
<proteinExistence type="predicted"/>
<comment type="caution">
    <text evidence="2">The sequence shown here is derived from an EMBL/GenBank/DDBJ whole genome shotgun (WGS) entry which is preliminary data.</text>
</comment>
<feature type="region of interest" description="Disordered" evidence="1">
    <location>
        <begin position="216"/>
        <end position="249"/>
    </location>
</feature>
<accession>A0A7J6YEF4</accession>
<gene>
    <name evidence="2" type="ORF">ECC02_002300</name>
</gene>
<evidence type="ECO:0000256" key="1">
    <source>
        <dbReference type="SAM" id="MobiDB-lite"/>
    </source>
</evidence>
<sequence>MPKGSHFFPPDTSTDECNCRALRLLDPFETTLRPNGDGSMWLAIRSSRRGKTVQKVGWWARTFASLMPASTARVKLVFPTAALRVAETPALTPAMTSASACNFSTPPVKKQTGALTLQPHIPRNHLQTRCPAETPEQHNKKTVHCWQGTRTRCFHPATEDYASCVTRPQVLDAPTPKRWACCPMTLPLHRSPGSATDHPLTKEKAQWSGLCTVRTTQQKHPQRTNALECPSEGASALAARPTDTEEPPALHASNDAIETAMLQGTSTSLFSSPSVRARRSCHHPSPSQSIPQGPLNRRPPHGNMPAEECSPYRTK</sequence>
<feature type="compositionally biased region" description="Polar residues" evidence="1">
    <location>
        <begin position="216"/>
        <end position="225"/>
    </location>
</feature>
<feature type="region of interest" description="Disordered" evidence="1">
    <location>
        <begin position="269"/>
        <end position="315"/>
    </location>
</feature>
<evidence type="ECO:0000313" key="3">
    <source>
        <dbReference type="Proteomes" id="UP000583944"/>
    </source>
</evidence>
<reference evidence="2 3" key="1">
    <citation type="journal article" date="2019" name="Genome Biol. Evol.">
        <title>Nanopore Sequencing Significantly Improves Genome Assembly of the Protozoan Parasite Trypanosoma cruzi.</title>
        <authorList>
            <person name="Diaz-Viraque F."/>
            <person name="Pita S."/>
            <person name="Greif G."/>
            <person name="de Souza R.C.M."/>
            <person name="Iraola G."/>
            <person name="Robello C."/>
        </authorList>
    </citation>
    <scope>NUCLEOTIDE SEQUENCE [LARGE SCALE GENOMIC DNA]</scope>
    <source>
        <strain evidence="2 3">Berenice</strain>
    </source>
</reference>